<feature type="transmembrane region" description="Helical" evidence="6">
    <location>
        <begin position="222"/>
        <end position="243"/>
    </location>
</feature>
<reference evidence="8" key="2">
    <citation type="submission" date="2013-07" db="EMBL/GenBank/DDBJ databases">
        <authorList>
            <person name="Morais-Silva F.O."/>
            <person name="Rezende A.M."/>
            <person name="Pimentel C."/>
            <person name="Resende D.M."/>
            <person name="Santos C.I."/>
            <person name="Clemente C."/>
            <person name="de Oliveira L.M."/>
            <person name="da Silva S.M."/>
            <person name="Costa D.A."/>
            <person name="Varela-Raposo A."/>
            <person name="Horacio E.C.A."/>
            <person name="Matos M."/>
            <person name="Flores O."/>
            <person name="Ruiz J.C."/>
            <person name="Rodrigues-Pousada C."/>
        </authorList>
    </citation>
    <scope>NUCLEOTIDE SEQUENCE [LARGE SCALE GENOMIC DNA]</scope>
    <source>
        <strain evidence="8">ATCC 19364 / DSM 1382 / NCIMB 9332 / VKM B-1759</strain>
    </source>
</reference>
<dbReference type="AlphaFoldDB" id="T2GBD3"/>
<feature type="transmembrane region" description="Helical" evidence="6">
    <location>
        <begin position="249"/>
        <end position="270"/>
    </location>
</feature>
<dbReference type="GO" id="GO:0016020">
    <property type="term" value="C:membrane"/>
    <property type="evidence" value="ECO:0007669"/>
    <property type="project" value="UniProtKB-SubCell"/>
</dbReference>
<proteinExistence type="inferred from homology"/>
<dbReference type="KEGG" id="dgg:DGI_2138"/>
<dbReference type="PATRIC" id="fig|1121448.10.peg.2093"/>
<feature type="transmembrane region" description="Helical" evidence="6">
    <location>
        <begin position="320"/>
        <end position="353"/>
    </location>
</feature>
<dbReference type="EMBL" id="CP006585">
    <property type="protein sequence ID" value="AGW13900.1"/>
    <property type="molecule type" value="Genomic_DNA"/>
</dbReference>
<evidence type="ECO:0000313" key="7">
    <source>
        <dbReference type="EMBL" id="AGW13900.1"/>
    </source>
</evidence>
<feature type="transmembrane region" description="Helical" evidence="6">
    <location>
        <begin position="38"/>
        <end position="56"/>
    </location>
</feature>
<evidence type="ECO:0000256" key="2">
    <source>
        <dbReference type="ARBA" id="ARBA00009773"/>
    </source>
</evidence>
<evidence type="ECO:0008006" key="9">
    <source>
        <dbReference type="Google" id="ProtNLM"/>
    </source>
</evidence>
<sequence length="371" mass="40797">MHASQGWMQLFFHRGIRPFLLLVLCYALYMAYGVLEPFLTQLILATVLAGLFSPVQEHLSTRLKGRRSLASLCVVLLICLVIILPLYLVTAAMVQQGLESSAKVKEWVDQGGLDAYTTSDWKSQWQEWVAAHVPYVNVKELDLEGNLLTIFRTASERFLAQGANLIGNAAGLLSNFFITMFLVFYLSRDGAALIKKIKALSPLREEQEDRIIARVRAVARSVLLGSLATAVLQGIAGAIGFAIVGIPAAFWGVMLGFASFIPVVGTALIWIPAVAYLALMGSWTMAIFLAIWCAVVVGSIDNFARPYLMQGEAEMSPFYIFLALLGGFQTYGIRGLLYGPLVLGFAMVMLTIYEEEFREQLPVDALEPPGE</sequence>
<protein>
    <recommendedName>
        <fullName evidence="9">Permease</fullName>
    </recommendedName>
</protein>
<name>T2GBD3_MEGG1</name>
<dbReference type="Proteomes" id="UP000016587">
    <property type="component" value="Chromosome"/>
</dbReference>
<dbReference type="STRING" id="1121448.DGI_2138"/>
<feature type="transmembrane region" description="Helical" evidence="6">
    <location>
        <begin position="68"/>
        <end position="88"/>
    </location>
</feature>
<dbReference type="PANTHER" id="PTHR21716:SF4">
    <property type="entry name" value="TRANSMEMBRANE PROTEIN 245"/>
    <property type="match status" value="1"/>
</dbReference>
<keyword evidence="3 6" id="KW-0812">Transmembrane</keyword>
<dbReference type="eggNOG" id="COG0628">
    <property type="taxonomic scope" value="Bacteria"/>
</dbReference>
<evidence type="ECO:0000313" key="8">
    <source>
        <dbReference type="Proteomes" id="UP000016587"/>
    </source>
</evidence>
<dbReference type="PANTHER" id="PTHR21716">
    <property type="entry name" value="TRANSMEMBRANE PROTEIN"/>
    <property type="match status" value="1"/>
</dbReference>
<evidence type="ECO:0000256" key="3">
    <source>
        <dbReference type="ARBA" id="ARBA00022692"/>
    </source>
</evidence>
<organism evidence="7 8">
    <name type="scientific">Megalodesulfovibrio gigas (strain ATCC 19364 / DSM 1382 / NCIMB 9332 / VKM B-1759)</name>
    <name type="common">Desulfovibrio gigas</name>
    <dbReference type="NCBI Taxonomy" id="1121448"/>
    <lineage>
        <taxon>Bacteria</taxon>
        <taxon>Pseudomonadati</taxon>
        <taxon>Thermodesulfobacteriota</taxon>
        <taxon>Desulfovibrionia</taxon>
        <taxon>Desulfovibrionales</taxon>
        <taxon>Desulfovibrionaceae</taxon>
        <taxon>Megalodesulfovibrio</taxon>
    </lineage>
</organism>
<evidence type="ECO:0000256" key="6">
    <source>
        <dbReference type="SAM" id="Phobius"/>
    </source>
</evidence>
<keyword evidence="5 6" id="KW-0472">Membrane</keyword>
<evidence type="ECO:0000256" key="5">
    <source>
        <dbReference type="ARBA" id="ARBA00023136"/>
    </source>
</evidence>
<keyword evidence="4 6" id="KW-1133">Transmembrane helix</keyword>
<evidence type="ECO:0000256" key="4">
    <source>
        <dbReference type="ARBA" id="ARBA00022989"/>
    </source>
</evidence>
<dbReference type="HOGENOM" id="CLU_041771_2_3_7"/>
<feature type="transmembrane region" description="Helical" evidence="6">
    <location>
        <begin position="165"/>
        <end position="186"/>
    </location>
</feature>
<accession>T2GBD3</accession>
<dbReference type="InterPro" id="IPR002549">
    <property type="entry name" value="AI-2E-like"/>
</dbReference>
<gene>
    <name evidence="7" type="ORF">DGI_2138</name>
</gene>
<dbReference type="Pfam" id="PF01594">
    <property type="entry name" value="AI-2E_transport"/>
    <property type="match status" value="1"/>
</dbReference>
<reference evidence="7 8" key="1">
    <citation type="journal article" date="2013" name="J. Bacteriol.">
        <title>Roles of HynAB and Ech, the only two hydrogenases found in the model sulfate reducer Desulfovibrio gigas.</title>
        <authorList>
            <person name="Morais-Silva F.O."/>
            <person name="Santos C.I."/>
            <person name="Rodrigues R."/>
            <person name="Pereira I.A."/>
            <person name="Rodrigues-Pousada C."/>
        </authorList>
    </citation>
    <scope>NUCLEOTIDE SEQUENCE [LARGE SCALE GENOMIC DNA]</scope>
    <source>
        <strain evidence="8">ATCC 19364 / DSM 1382 / NCIMB 9332 / VKM B-1759</strain>
    </source>
</reference>
<comment type="subcellular location">
    <subcellularLocation>
        <location evidence="1">Membrane</location>
        <topology evidence="1">Multi-pass membrane protein</topology>
    </subcellularLocation>
</comment>
<comment type="similarity">
    <text evidence="2">Belongs to the autoinducer-2 exporter (AI-2E) (TC 2.A.86) family.</text>
</comment>
<feature type="transmembrane region" description="Helical" evidence="6">
    <location>
        <begin position="277"/>
        <end position="300"/>
    </location>
</feature>
<keyword evidence="8" id="KW-1185">Reference proteome</keyword>
<evidence type="ECO:0000256" key="1">
    <source>
        <dbReference type="ARBA" id="ARBA00004141"/>
    </source>
</evidence>
<feature type="transmembrane region" description="Helical" evidence="6">
    <location>
        <begin position="12"/>
        <end position="32"/>
    </location>
</feature>